<dbReference type="KEGG" id="teu:TEU_06240"/>
<gene>
    <name evidence="2" type="ORF">TEU_06240</name>
</gene>
<dbReference type="HOGENOM" id="CLU_154570_4_2_2"/>
<dbReference type="InterPro" id="IPR052264">
    <property type="entry name" value="UPF0175_domain"/>
</dbReference>
<sequence>MEGVTSTTLREFLGPKPERELLLLAAIELYREGRLSLGKAAEFAGLNLREFLYELRKRDVPINYTMKEAEADIKTIEGLE</sequence>
<evidence type="ECO:0000313" key="3">
    <source>
        <dbReference type="Proteomes" id="UP000029980"/>
    </source>
</evidence>
<evidence type="ECO:0000256" key="1">
    <source>
        <dbReference type="ARBA" id="ARBA00005651"/>
    </source>
</evidence>
<dbReference type="AlphaFoldDB" id="A0A097QU06"/>
<proteinExistence type="inferred from homology"/>
<evidence type="ECO:0000313" key="2">
    <source>
        <dbReference type="EMBL" id="AIU69957.1"/>
    </source>
</evidence>
<reference evidence="2 3" key="1">
    <citation type="journal article" date="2015" name="Int. J. Syst. Evol. Microbiol.">
        <title>Thermococcus eurythermalis sp. nov., a conditional piezophilic hyperthermophilic archaeon with a wide temperature range isolated from an oil-immersed chimney in the Guaymas Basin.</title>
        <authorList>
            <person name="Zhao W."/>
            <person name="Zeng X."/>
            <person name="Xiao X."/>
        </authorList>
    </citation>
    <scope>NUCLEOTIDE SEQUENCE [LARGE SCALE GENOMIC DNA]</scope>
    <source>
        <strain evidence="2 3">A501</strain>
    </source>
</reference>
<dbReference type="InterPro" id="IPR005368">
    <property type="entry name" value="UPF0175"/>
</dbReference>
<dbReference type="STRING" id="1505907.TEU_06240"/>
<name>A0A097QU06_9EURY</name>
<protein>
    <submittedName>
        <fullName evidence="2">Uncharacterized protein</fullName>
    </submittedName>
</protein>
<dbReference type="PANTHER" id="PTHR37525">
    <property type="entry name" value="UPF0175 PROTEIN SSL1255"/>
    <property type="match status" value="1"/>
</dbReference>
<dbReference type="EMBL" id="CP008887">
    <property type="protein sequence ID" value="AIU69957.1"/>
    <property type="molecule type" value="Genomic_DNA"/>
</dbReference>
<dbReference type="PANTHER" id="PTHR37525:SF1">
    <property type="entry name" value="UPF0175 PROTEIN SSL1255"/>
    <property type="match status" value="1"/>
</dbReference>
<organism evidence="2 3">
    <name type="scientific">Thermococcus eurythermalis</name>
    <dbReference type="NCBI Taxonomy" id="1505907"/>
    <lineage>
        <taxon>Archaea</taxon>
        <taxon>Methanobacteriati</taxon>
        <taxon>Methanobacteriota</taxon>
        <taxon>Thermococci</taxon>
        <taxon>Thermococcales</taxon>
        <taxon>Thermococcaceae</taxon>
        <taxon>Thermococcus</taxon>
    </lineage>
</organism>
<dbReference type="OrthoDB" id="93800at2157"/>
<keyword evidence="3" id="KW-1185">Reference proteome</keyword>
<dbReference type="RefSeq" id="WP_050002931.1">
    <property type="nucleotide sequence ID" value="NZ_CP008887.1"/>
</dbReference>
<dbReference type="GeneID" id="25153033"/>
<dbReference type="Pfam" id="PF03683">
    <property type="entry name" value="UPF0175"/>
    <property type="match status" value="1"/>
</dbReference>
<accession>A0A097QU06</accession>
<comment type="similarity">
    <text evidence="1">Belongs to the UPF0175 family.</text>
</comment>
<dbReference type="Proteomes" id="UP000029980">
    <property type="component" value="Chromosome"/>
</dbReference>